<dbReference type="AlphaFoldDB" id="A0A449ARW9"/>
<gene>
    <name evidence="9" type="primary">valS_5</name>
    <name evidence="9" type="ORF">NCTC10146_00817</name>
</gene>
<organism evidence="9 10">
    <name type="scientific">Mycoplasmopsis canis</name>
    <dbReference type="NCBI Taxonomy" id="29555"/>
    <lineage>
        <taxon>Bacteria</taxon>
        <taxon>Bacillati</taxon>
        <taxon>Mycoplasmatota</taxon>
        <taxon>Mycoplasmoidales</taxon>
        <taxon>Metamycoplasmataceae</taxon>
        <taxon>Mycoplasmopsis</taxon>
    </lineage>
</organism>
<dbReference type="GO" id="GO:0005524">
    <property type="term" value="F:ATP binding"/>
    <property type="evidence" value="ECO:0007669"/>
    <property type="project" value="UniProtKB-KW"/>
</dbReference>
<dbReference type="PANTHER" id="PTHR11946:SF93">
    <property type="entry name" value="VALINE--TRNA LIGASE, CHLOROPLASTIC_MITOCHONDRIAL 2"/>
    <property type="match status" value="1"/>
</dbReference>
<dbReference type="GO" id="GO:0006438">
    <property type="term" value="P:valyl-tRNA aminoacylation"/>
    <property type="evidence" value="ECO:0007669"/>
    <property type="project" value="InterPro"/>
</dbReference>
<dbReference type="Pfam" id="PF00133">
    <property type="entry name" value="tRNA-synt_1"/>
    <property type="match status" value="1"/>
</dbReference>
<evidence type="ECO:0000256" key="6">
    <source>
        <dbReference type="ARBA" id="ARBA00023146"/>
    </source>
</evidence>
<evidence type="ECO:0000256" key="1">
    <source>
        <dbReference type="ARBA" id="ARBA00013169"/>
    </source>
</evidence>
<proteinExistence type="predicted"/>
<evidence type="ECO:0000259" key="8">
    <source>
        <dbReference type="Pfam" id="PF00133"/>
    </source>
</evidence>
<evidence type="ECO:0000256" key="5">
    <source>
        <dbReference type="ARBA" id="ARBA00022917"/>
    </source>
</evidence>
<dbReference type="GO" id="GO:0005829">
    <property type="term" value="C:cytosol"/>
    <property type="evidence" value="ECO:0007669"/>
    <property type="project" value="TreeGrafter"/>
</dbReference>
<dbReference type="Proteomes" id="UP000290495">
    <property type="component" value="Plasmid 12"/>
</dbReference>
<name>A0A449ARW9_9BACT</name>
<keyword evidence="6" id="KW-0030">Aminoacyl-tRNA synthetase</keyword>
<geneLocation type="plasmid" evidence="9 10">
    <name>12</name>
</geneLocation>
<dbReference type="PROSITE" id="PS00178">
    <property type="entry name" value="AA_TRNA_LIGASE_I"/>
    <property type="match status" value="1"/>
</dbReference>
<evidence type="ECO:0000256" key="3">
    <source>
        <dbReference type="ARBA" id="ARBA00022741"/>
    </source>
</evidence>
<evidence type="ECO:0000256" key="7">
    <source>
        <dbReference type="ARBA" id="ARBA00029936"/>
    </source>
</evidence>
<keyword evidence="2 9" id="KW-0436">Ligase</keyword>
<dbReference type="InterPro" id="IPR001412">
    <property type="entry name" value="aa-tRNA-synth_I_CS"/>
</dbReference>
<protein>
    <recommendedName>
        <fullName evidence="1">valine--tRNA ligase</fullName>
        <ecNumber evidence="1">6.1.1.9</ecNumber>
    </recommendedName>
    <alternativeName>
        <fullName evidence="7">Valyl-tRNA synthetase</fullName>
    </alternativeName>
</protein>
<feature type="domain" description="Aminoacyl-tRNA synthetase class Ia" evidence="8">
    <location>
        <begin position="15"/>
        <end position="77"/>
    </location>
</feature>
<dbReference type="SUPFAM" id="SSF52374">
    <property type="entry name" value="Nucleotidylyl transferase"/>
    <property type="match status" value="1"/>
</dbReference>
<keyword evidence="4" id="KW-0067">ATP-binding</keyword>
<reference evidence="9 10" key="1">
    <citation type="submission" date="2019-01" db="EMBL/GenBank/DDBJ databases">
        <authorList>
            <consortium name="Pathogen Informatics"/>
        </authorList>
    </citation>
    <scope>NUCLEOTIDE SEQUENCE [LARGE SCALE GENOMIC DNA]</scope>
    <source>
        <strain evidence="9 10">NCTC10146</strain>
        <plasmid evidence="10">12</plasmid>
    </source>
</reference>
<evidence type="ECO:0000313" key="10">
    <source>
        <dbReference type="Proteomes" id="UP000290495"/>
    </source>
</evidence>
<keyword evidence="9" id="KW-0614">Plasmid</keyword>
<evidence type="ECO:0000256" key="4">
    <source>
        <dbReference type="ARBA" id="ARBA00022840"/>
    </source>
</evidence>
<dbReference type="PANTHER" id="PTHR11946">
    <property type="entry name" value="VALYL-TRNA SYNTHETASES"/>
    <property type="match status" value="1"/>
</dbReference>
<accession>A0A449ARW9</accession>
<dbReference type="EC" id="6.1.1.9" evidence="1"/>
<dbReference type="InterPro" id="IPR002300">
    <property type="entry name" value="aa-tRNA-synth_Ia"/>
</dbReference>
<dbReference type="EMBL" id="LR215021">
    <property type="protein sequence ID" value="VEU69324.1"/>
    <property type="molecule type" value="Genomic_DNA"/>
</dbReference>
<evidence type="ECO:0000313" key="9">
    <source>
        <dbReference type="EMBL" id="VEU69324.1"/>
    </source>
</evidence>
<dbReference type="InterPro" id="IPR014729">
    <property type="entry name" value="Rossmann-like_a/b/a_fold"/>
</dbReference>
<dbReference type="Gene3D" id="3.40.50.620">
    <property type="entry name" value="HUPs"/>
    <property type="match status" value="1"/>
</dbReference>
<dbReference type="GO" id="GO:0004832">
    <property type="term" value="F:valine-tRNA ligase activity"/>
    <property type="evidence" value="ECO:0007669"/>
    <property type="project" value="UniProtKB-EC"/>
</dbReference>
<evidence type="ECO:0000256" key="2">
    <source>
        <dbReference type="ARBA" id="ARBA00022598"/>
    </source>
</evidence>
<sequence>MNKNYDHLEVEKGIEQKWKDKKYFMTHDEKSKPFSILLPPPNVTGKLHLGHALDVYIPDTIIRYKKLKRIWCDVDPGYGSRWYSYAVKSWRCFV</sequence>
<dbReference type="InterPro" id="IPR002303">
    <property type="entry name" value="Valyl-tRNA_ligase"/>
</dbReference>
<keyword evidence="5" id="KW-0648">Protein biosynthesis</keyword>
<keyword evidence="3" id="KW-0547">Nucleotide-binding</keyword>